<feature type="domain" description="Stress-response A/B barrel" evidence="1">
    <location>
        <begin position="2"/>
        <end position="94"/>
    </location>
</feature>
<dbReference type="InterPro" id="IPR011008">
    <property type="entry name" value="Dimeric_a/b-barrel"/>
</dbReference>
<reference evidence="2" key="1">
    <citation type="submission" date="2020-10" db="EMBL/GenBank/DDBJ databases">
        <authorList>
            <person name="Gilroy R."/>
        </authorList>
    </citation>
    <scope>NUCLEOTIDE SEQUENCE</scope>
    <source>
        <strain evidence="2">18911</strain>
    </source>
</reference>
<dbReference type="InterPro" id="IPR013097">
    <property type="entry name" value="Dabb"/>
</dbReference>
<reference evidence="2" key="2">
    <citation type="journal article" date="2021" name="PeerJ">
        <title>Extensive microbial diversity within the chicken gut microbiome revealed by metagenomics and culture.</title>
        <authorList>
            <person name="Gilroy R."/>
            <person name="Ravi A."/>
            <person name="Getino M."/>
            <person name="Pursley I."/>
            <person name="Horton D.L."/>
            <person name="Alikhan N.F."/>
            <person name="Baker D."/>
            <person name="Gharbi K."/>
            <person name="Hall N."/>
            <person name="Watson M."/>
            <person name="Adriaenssens E.M."/>
            <person name="Foster-Nyarko E."/>
            <person name="Jarju S."/>
            <person name="Secka A."/>
            <person name="Antonio M."/>
            <person name="Oren A."/>
            <person name="Chaudhuri R.R."/>
            <person name="La Ragione R."/>
            <person name="Hildebrand F."/>
            <person name="Pallen M.J."/>
        </authorList>
    </citation>
    <scope>NUCLEOTIDE SEQUENCE</scope>
    <source>
        <strain evidence="2">18911</strain>
    </source>
</reference>
<evidence type="ECO:0000259" key="1">
    <source>
        <dbReference type="PROSITE" id="PS51502"/>
    </source>
</evidence>
<protein>
    <submittedName>
        <fullName evidence="2">Dabb family protein</fullName>
    </submittedName>
</protein>
<accession>A0A9D1MIC8</accession>
<dbReference type="SMART" id="SM00886">
    <property type="entry name" value="Dabb"/>
    <property type="match status" value="1"/>
</dbReference>
<dbReference type="PROSITE" id="PS51502">
    <property type="entry name" value="S_R_A_B_BARREL"/>
    <property type="match status" value="1"/>
</dbReference>
<dbReference type="Pfam" id="PF07876">
    <property type="entry name" value="Dabb"/>
    <property type="match status" value="1"/>
</dbReference>
<dbReference type="PANTHER" id="PTHR37832:SF1">
    <property type="entry name" value="STRESS-RESPONSE A_B BARREL DOMAIN-CONTAINING PROTEIN"/>
    <property type="match status" value="1"/>
</dbReference>
<organism evidence="2 3">
    <name type="scientific">Candidatus Stercoripulliclostridium merdigallinarum</name>
    <dbReference type="NCBI Taxonomy" id="2840951"/>
    <lineage>
        <taxon>Bacteria</taxon>
        <taxon>Bacillati</taxon>
        <taxon>Bacillota</taxon>
        <taxon>Clostridia</taxon>
        <taxon>Eubacteriales</taxon>
        <taxon>Candidatus Stercoripulliclostridium</taxon>
    </lineage>
</organism>
<dbReference type="EMBL" id="DVNF01000157">
    <property type="protein sequence ID" value="HIU60806.1"/>
    <property type="molecule type" value="Genomic_DNA"/>
</dbReference>
<dbReference type="Gene3D" id="3.30.70.100">
    <property type="match status" value="1"/>
</dbReference>
<name>A0A9D1MIC8_9FIRM</name>
<evidence type="ECO:0000313" key="2">
    <source>
        <dbReference type="EMBL" id="HIU60806.1"/>
    </source>
</evidence>
<dbReference type="Proteomes" id="UP000824094">
    <property type="component" value="Unassembled WGS sequence"/>
</dbReference>
<proteinExistence type="predicted"/>
<sequence length="96" mass="10860">MIKHIVLFKLKNPTPSECERAKEVLLSMRGKVPEIVDMEVGIDFLHSERSYDVALQVTVADRAALDSYQSDYYHVTVVKPHMHAARSGSVAIDYEI</sequence>
<gene>
    <name evidence="2" type="ORF">IAB05_05390</name>
</gene>
<evidence type="ECO:0000313" key="3">
    <source>
        <dbReference type="Proteomes" id="UP000824094"/>
    </source>
</evidence>
<comment type="caution">
    <text evidence="2">The sequence shown here is derived from an EMBL/GenBank/DDBJ whole genome shotgun (WGS) entry which is preliminary data.</text>
</comment>
<dbReference type="AlphaFoldDB" id="A0A9D1MIC8"/>
<dbReference type="SUPFAM" id="SSF54909">
    <property type="entry name" value="Dimeric alpha+beta barrel"/>
    <property type="match status" value="1"/>
</dbReference>
<dbReference type="PANTHER" id="PTHR37832">
    <property type="entry name" value="BLL2683 PROTEIN"/>
    <property type="match status" value="1"/>
</dbReference>